<dbReference type="Gene3D" id="3.40.50.1860">
    <property type="match status" value="2"/>
</dbReference>
<reference evidence="3 4" key="1">
    <citation type="submission" date="2017-06" db="EMBL/GenBank/DDBJ databases">
        <authorList>
            <person name="Kim H.J."/>
            <person name="Triplett B.A."/>
        </authorList>
    </citation>
    <scope>NUCLEOTIDE SEQUENCE [LARGE SCALE GENOMIC DNA]</scope>
    <source>
        <strain evidence="3 4">SCA</strain>
    </source>
</reference>
<dbReference type="EMBL" id="FZOJ01000004">
    <property type="protein sequence ID" value="SNS13143.1"/>
    <property type="molecule type" value="Genomic_DNA"/>
</dbReference>
<keyword evidence="2" id="KW-0413">Isomerase</keyword>
<accession>A0A239C1A0</accession>
<sequence length="235" mass="26743">MKTIGIIGGMSWKSSLEYYILMNELIQKKLGGFHSCKSIMYSVDFSEIEELQQNGEWNKIAERMIRIGKHLQDAGADLLIIASNTIHKVAEEIEYHISIPFLHIVDATGEEISKIGLRKVGLLGTRFTMEENFYRGRLLEKYGITTIIPSSCEREMLQHIIFNELIHGITNEISKRKLKRMVEQLMMQGAEGVILGCTELPLLIDKKESTNLLFNTTELHGKAAIEFVLKEESLT</sequence>
<dbReference type="RefSeq" id="WP_089281991.1">
    <property type="nucleotide sequence ID" value="NZ_FZOJ01000004.1"/>
</dbReference>
<evidence type="ECO:0000313" key="3">
    <source>
        <dbReference type="EMBL" id="SNS13143.1"/>
    </source>
</evidence>
<dbReference type="Pfam" id="PF01177">
    <property type="entry name" value="Asp_Glu_race"/>
    <property type="match status" value="1"/>
</dbReference>
<dbReference type="InterPro" id="IPR001920">
    <property type="entry name" value="Asp/Glu_race"/>
</dbReference>
<dbReference type="AlphaFoldDB" id="A0A239C1A0"/>
<evidence type="ECO:0000256" key="2">
    <source>
        <dbReference type="ARBA" id="ARBA00023235"/>
    </source>
</evidence>
<dbReference type="InterPro" id="IPR004380">
    <property type="entry name" value="Asp_race"/>
</dbReference>
<dbReference type="OrthoDB" id="9803739at2"/>
<dbReference type="InterPro" id="IPR033134">
    <property type="entry name" value="Asp/Glu_racemase_AS_2"/>
</dbReference>
<dbReference type="InterPro" id="IPR015942">
    <property type="entry name" value="Asp/Glu/hydantoin_racemase"/>
</dbReference>
<protein>
    <submittedName>
        <fullName evidence="3">Aspartate racemase</fullName>
    </submittedName>
</protein>
<dbReference type="GO" id="GO:0047661">
    <property type="term" value="F:amino-acid racemase activity"/>
    <property type="evidence" value="ECO:0007669"/>
    <property type="project" value="InterPro"/>
</dbReference>
<organism evidence="3 4">
    <name type="scientific">Anaerovirgula multivorans</name>
    <dbReference type="NCBI Taxonomy" id="312168"/>
    <lineage>
        <taxon>Bacteria</taxon>
        <taxon>Bacillati</taxon>
        <taxon>Bacillota</taxon>
        <taxon>Clostridia</taxon>
        <taxon>Peptostreptococcales</taxon>
        <taxon>Natronincolaceae</taxon>
        <taxon>Anaerovirgula</taxon>
    </lineage>
</organism>
<dbReference type="Proteomes" id="UP000198304">
    <property type="component" value="Unassembled WGS sequence"/>
</dbReference>
<gene>
    <name evidence="3" type="ORF">SAMN05446037_1004221</name>
</gene>
<keyword evidence="4" id="KW-1185">Reference proteome</keyword>
<evidence type="ECO:0000256" key="1">
    <source>
        <dbReference type="ARBA" id="ARBA00007847"/>
    </source>
</evidence>
<dbReference type="PANTHER" id="PTHR21198:SF7">
    <property type="entry name" value="ASPARTATE-GLUTAMATE RACEMASE FAMILY"/>
    <property type="match status" value="1"/>
</dbReference>
<dbReference type="PANTHER" id="PTHR21198">
    <property type="entry name" value="GLUTAMATE RACEMASE"/>
    <property type="match status" value="1"/>
</dbReference>
<proteinExistence type="inferred from homology"/>
<comment type="similarity">
    <text evidence="1">Belongs to the aspartate/glutamate racemases family.</text>
</comment>
<name>A0A239C1A0_9FIRM</name>
<dbReference type="SUPFAM" id="SSF53681">
    <property type="entry name" value="Aspartate/glutamate racemase"/>
    <property type="match status" value="2"/>
</dbReference>
<evidence type="ECO:0000313" key="4">
    <source>
        <dbReference type="Proteomes" id="UP000198304"/>
    </source>
</evidence>
<dbReference type="PROSITE" id="PS00924">
    <property type="entry name" value="ASP_GLU_RACEMASE_2"/>
    <property type="match status" value="1"/>
</dbReference>
<dbReference type="NCBIfam" id="TIGR00035">
    <property type="entry name" value="asp_race"/>
    <property type="match status" value="1"/>
</dbReference>